<sequence>MRLVISDPSIDAARADRGSLHSQPPFPHTPPPVDKKQSCQQNLPPPLPGALHRFATLLSALPSPSRDSLVPALVDDFVRRKKQKRTDDQTLSTHQLRRIQHYAYCDLLPADDSTLIDAVAAAIHAQPAAHAHKPARAIFSWDLISPIPPPNFPPLDALIPRVGDQRESQLDATLGTPHPPRRNSSHVPPLLASVTTTADFSDQEWVRGSRLSDLFAVKIGCA</sequence>
<evidence type="ECO:0000256" key="1">
    <source>
        <dbReference type="SAM" id="MobiDB-lite"/>
    </source>
</evidence>
<evidence type="ECO:0000313" key="2">
    <source>
        <dbReference type="EMBL" id="RKO91068.1"/>
    </source>
</evidence>
<organism evidence="2 3">
    <name type="scientific">Blyttiomyces helicus</name>
    <dbReference type="NCBI Taxonomy" id="388810"/>
    <lineage>
        <taxon>Eukaryota</taxon>
        <taxon>Fungi</taxon>
        <taxon>Fungi incertae sedis</taxon>
        <taxon>Chytridiomycota</taxon>
        <taxon>Chytridiomycota incertae sedis</taxon>
        <taxon>Chytridiomycetes</taxon>
        <taxon>Chytridiomycetes incertae sedis</taxon>
        <taxon>Blyttiomyces</taxon>
    </lineage>
</organism>
<gene>
    <name evidence="2" type="ORF">BDK51DRAFT_52699</name>
</gene>
<reference evidence="3" key="1">
    <citation type="journal article" date="2018" name="Nat. Microbiol.">
        <title>Leveraging single-cell genomics to expand the fungal tree of life.</title>
        <authorList>
            <person name="Ahrendt S.R."/>
            <person name="Quandt C.A."/>
            <person name="Ciobanu D."/>
            <person name="Clum A."/>
            <person name="Salamov A."/>
            <person name="Andreopoulos B."/>
            <person name="Cheng J.F."/>
            <person name="Woyke T."/>
            <person name="Pelin A."/>
            <person name="Henrissat B."/>
            <person name="Reynolds N.K."/>
            <person name="Benny G.L."/>
            <person name="Smith M.E."/>
            <person name="James T.Y."/>
            <person name="Grigoriev I.V."/>
        </authorList>
    </citation>
    <scope>NUCLEOTIDE SEQUENCE [LARGE SCALE GENOMIC DNA]</scope>
</reference>
<evidence type="ECO:0000313" key="3">
    <source>
        <dbReference type="Proteomes" id="UP000269721"/>
    </source>
</evidence>
<accession>A0A4P9WI02</accession>
<feature type="region of interest" description="Disordered" evidence="1">
    <location>
        <begin position="1"/>
        <end position="46"/>
    </location>
</feature>
<name>A0A4P9WI02_9FUNG</name>
<proteinExistence type="predicted"/>
<keyword evidence="3" id="KW-1185">Reference proteome</keyword>
<dbReference type="AlphaFoldDB" id="A0A4P9WI02"/>
<dbReference type="Proteomes" id="UP000269721">
    <property type="component" value="Unassembled WGS sequence"/>
</dbReference>
<protein>
    <submittedName>
        <fullName evidence="2">Uncharacterized protein</fullName>
    </submittedName>
</protein>
<dbReference type="EMBL" id="KZ995246">
    <property type="protein sequence ID" value="RKO91068.1"/>
    <property type="molecule type" value="Genomic_DNA"/>
</dbReference>